<name>X0TPP5_9ZZZZ</name>
<accession>X0TPP5</accession>
<protein>
    <submittedName>
        <fullName evidence="2">Uncharacterized protein</fullName>
    </submittedName>
</protein>
<evidence type="ECO:0000313" key="2">
    <source>
        <dbReference type="EMBL" id="GAF90117.1"/>
    </source>
</evidence>
<feature type="non-terminal residue" evidence="2">
    <location>
        <position position="104"/>
    </location>
</feature>
<reference evidence="2" key="1">
    <citation type="journal article" date="2014" name="Front. Microbiol.">
        <title>High frequency of phylogenetically diverse reductive dehalogenase-homologous genes in deep subseafloor sedimentary metagenomes.</title>
        <authorList>
            <person name="Kawai M."/>
            <person name="Futagami T."/>
            <person name="Toyoda A."/>
            <person name="Takaki Y."/>
            <person name="Nishi S."/>
            <person name="Hori S."/>
            <person name="Arai W."/>
            <person name="Tsubouchi T."/>
            <person name="Morono Y."/>
            <person name="Uchiyama I."/>
            <person name="Ito T."/>
            <person name="Fujiyama A."/>
            <person name="Inagaki F."/>
            <person name="Takami H."/>
        </authorList>
    </citation>
    <scope>NUCLEOTIDE SEQUENCE</scope>
    <source>
        <strain evidence="2">Expedition CK06-06</strain>
    </source>
</reference>
<gene>
    <name evidence="2" type="ORF">S01H1_31397</name>
</gene>
<dbReference type="InterPro" id="IPR029052">
    <property type="entry name" value="Metallo-depent_PP-like"/>
</dbReference>
<dbReference type="SUPFAM" id="SSF56300">
    <property type="entry name" value="Metallo-dependent phosphatases"/>
    <property type="match status" value="1"/>
</dbReference>
<feature type="region of interest" description="Disordered" evidence="1">
    <location>
        <begin position="1"/>
        <end position="25"/>
    </location>
</feature>
<sequence>MARHVEAPPIKSEKPRRNKKEKLIQNSRSQMKKIIAIFDCHIPENIGLKGVLEFIKDEKPQHLILGGDIMNMNALSRWEQAGGKSRKLEGQRYDKEIRMMNEFL</sequence>
<proteinExistence type="predicted"/>
<dbReference type="EMBL" id="BARS01019369">
    <property type="protein sequence ID" value="GAF90117.1"/>
    <property type="molecule type" value="Genomic_DNA"/>
</dbReference>
<organism evidence="2">
    <name type="scientific">marine sediment metagenome</name>
    <dbReference type="NCBI Taxonomy" id="412755"/>
    <lineage>
        <taxon>unclassified sequences</taxon>
        <taxon>metagenomes</taxon>
        <taxon>ecological metagenomes</taxon>
    </lineage>
</organism>
<comment type="caution">
    <text evidence="2">The sequence shown here is derived from an EMBL/GenBank/DDBJ whole genome shotgun (WGS) entry which is preliminary data.</text>
</comment>
<evidence type="ECO:0000256" key="1">
    <source>
        <dbReference type="SAM" id="MobiDB-lite"/>
    </source>
</evidence>
<dbReference type="AlphaFoldDB" id="X0TPP5"/>
<feature type="compositionally biased region" description="Basic and acidic residues" evidence="1">
    <location>
        <begin position="1"/>
        <end position="15"/>
    </location>
</feature>